<dbReference type="FunFam" id="3.10.129.10:FF:000001">
    <property type="entry name" value="3-hydroxyacyl-[acyl-carrier-protein] dehydratase FabZ"/>
    <property type="match status" value="1"/>
</dbReference>
<dbReference type="KEGG" id="thyd:TTHT_0568"/>
<dbReference type="InterPro" id="IPR013114">
    <property type="entry name" value="FabA_FabZ"/>
</dbReference>
<evidence type="ECO:0000256" key="7">
    <source>
        <dbReference type="ARBA" id="ARBA00025049"/>
    </source>
</evidence>
<dbReference type="GO" id="GO:0006633">
    <property type="term" value="P:fatty acid biosynthetic process"/>
    <property type="evidence" value="ECO:0007669"/>
    <property type="project" value="UniProtKB-UniRule"/>
</dbReference>
<evidence type="ECO:0000256" key="8">
    <source>
        <dbReference type="HAMAP-Rule" id="MF_00406"/>
    </source>
</evidence>
<keyword evidence="2 8" id="KW-0963">Cytoplasm</keyword>
<feature type="active site" evidence="8">
    <location>
        <position position="52"/>
    </location>
</feature>
<accession>A0A7R6PM90</accession>
<dbReference type="AlphaFoldDB" id="A0A7R6PM90"/>
<keyword evidence="4 8" id="KW-0441">Lipid A biosynthesis</keyword>
<dbReference type="Gene3D" id="3.10.129.10">
    <property type="entry name" value="Hotdog Thioesterase"/>
    <property type="match status" value="1"/>
</dbReference>
<dbReference type="HAMAP" id="MF_00406">
    <property type="entry name" value="FabZ"/>
    <property type="match status" value="1"/>
</dbReference>
<proteinExistence type="inferred from homology"/>
<dbReference type="SUPFAM" id="SSF54637">
    <property type="entry name" value="Thioesterase/thiol ester dehydrase-isomerase"/>
    <property type="match status" value="1"/>
</dbReference>
<evidence type="ECO:0000256" key="1">
    <source>
        <dbReference type="ARBA" id="ARBA00004496"/>
    </source>
</evidence>
<reference evidence="9 10" key="1">
    <citation type="journal article" date="2012" name="Extremophiles">
        <title>Thermotomaculum hydrothermale gen. nov., sp. nov., a novel heterotrophic thermophile within the phylum Acidobacteria from a deep-sea hydrothermal vent chimney in the Southern Okinawa Trough.</title>
        <authorList>
            <person name="Izumi H."/>
            <person name="Nunoura T."/>
            <person name="Miyazaki M."/>
            <person name="Mino S."/>
            <person name="Toki T."/>
            <person name="Takai K."/>
            <person name="Sako Y."/>
            <person name="Sawabe T."/>
            <person name="Nakagawa S."/>
        </authorList>
    </citation>
    <scope>NUCLEOTIDE SEQUENCE [LARGE SCALE GENOMIC DNA]</scope>
    <source>
        <strain evidence="9 10">AC55</strain>
    </source>
</reference>
<keyword evidence="10" id="KW-1185">Reference proteome</keyword>
<dbReference type="EMBL" id="AP017470">
    <property type="protein sequence ID" value="BBB32153.1"/>
    <property type="molecule type" value="Genomic_DNA"/>
</dbReference>
<gene>
    <name evidence="8 9" type="primary">fabZ</name>
    <name evidence="9" type="ORF">TTHT_0568</name>
</gene>
<dbReference type="PANTHER" id="PTHR30272">
    <property type="entry name" value="3-HYDROXYACYL-[ACYL-CARRIER-PROTEIN] DEHYDRATASE"/>
    <property type="match status" value="1"/>
</dbReference>
<keyword evidence="5 8" id="KW-0443">Lipid metabolism</keyword>
<evidence type="ECO:0000256" key="3">
    <source>
        <dbReference type="ARBA" id="ARBA00022516"/>
    </source>
</evidence>
<dbReference type="PANTHER" id="PTHR30272:SF1">
    <property type="entry name" value="3-HYDROXYACYL-[ACYL-CARRIER-PROTEIN] DEHYDRATASE"/>
    <property type="match status" value="1"/>
</dbReference>
<evidence type="ECO:0000256" key="4">
    <source>
        <dbReference type="ARBA" id="ARBA00022556"/>
    </source>
</evidence>
<dbReference type="CDD" id="cd01288">
    <property type="entry name" value="FabZ"/>
    <property type="match status" value="1"/>
</dbReference>
<dbReference type="InterPro" id="IPR029069">
    <property type="entry name" value="HotDog_dom_sf"/>
</dbReference>
<comment type="subcellular location">
    <subcellularLocation>
        <location evidence="1 8">Cytoplasm</location>
    </subcellularLocation>
</comment>
<dbReference type="GO" id="GO:0005737">
    <property type="term" value="C:cytoplasm"/>
    <property type="evidence" value="ECO:0007669"/>
    <property type="project" value="UniProtKB-SubCell"/>
</dbReference>
<evidence type="ECO:0000256" key="6">
    <source>
        <dbReference type="ARBA" id="ARBA00023239"/>
    </source>
</evidence>
<evidence type="ECO:0000256" key="5">
    <source>
        <dbReference type="ARBA" id="ARBA00023098"/>
    </source>
</evidence>
<dbReference type="InterPro" id="IPR010084">
    <property type="entry name" value="FabZ"/>
</dbReference>
<keyword evidence="6 8" id="KW-0456">Lyase</keyword>
<evidence type="ECO:0000313" key="10">
    <source>
        <dbReference type="Proteomes" id="UP000595564"/>
    </source>
</evidence>
<keyword evidence="3 8" id="KW-0444">Lipid biosynthesis</keyword>
<dbReference type="GO" id="GO:0016020">
    <property type="term" value="C:membrane"/>
    <property type="evidence" value="ECO:0007669"/>
    <property type="project" value="GOC"/>
</dbReference>
<comment type="similarity">
    <text evidence="8">Belongs to the thioester dehydratase family. FabZ subfamily.</text>
</comment>
<name>A0A7R6PM90_9BACT</name>
<dbReference type="NCBIfam" id="NF000582">
    <property type="entry name" value="PRK00006.1"/>
    <property type="match status" value="1"/>
</dbReference>
<protein>
    <recommendedName>
        <fullName evidence="8">3-hydroxyacyl-[acyl-carrier-protein] dehydratase FabZ</fullName>
        <ecNumber evidence="8">4.2.1.59</ecNumber>
    </recommendedName>
    <alternativeName>
        <fullName evidence="8">(3R)-hydroxymyristoyl-[acyl-carrier-protein] dehydratase</fullName>
        <shortName evidence="8">(3R)-hydroxymyristoyl-ACP dehydrase</shortName>
    </alternativeName>
    <alternativeName>
        <fullName evidence="8">Beta-hydroxyacyl-ACP dehydratase</fullName>
    </alternativeName>
</protein>
<evidence type="ECO:0000313" key="9">
    <source>
        <dbReference type="EMBL" id="BBB32153.1"/>
    </source>
</evidence>
<dbReference type="EC" id="4.2.1.59" evidence="8"/>
<organism evidence="9 10">
    <name type="scientific">Thermotomaculum hydrothermale</name>
    <dbReference type="NCBI Taxonomy" id="981385"/>
    <lineage>
        <taxon>Bacteria</taxon>
        <taxon>Pseudomonadati</taxon>
        <taxon>Acidobacteriota</taxon>
        <taxon>Holophagae</taxon>
        <taxon>Thermotomaculales</taxon>
        <taxon>Thermotomaculaceae</taxon>
        <taxon>Thermotomaculum</taxon>
    </lineage>
</organism>
<dbReference type="Pfam" id="PF07977">
    <property type="entry name" value="FabA"/>
    <property type="match status" value="1"/>
</dbReference>
<dbReference type="NCBIfam" id="TIGR01750">
    <property type="entry name" value="fabZ"/>
    <property type="match status" value="1"/>
</dbReference>
<dbReference type="Proteomes" id="UP000595564">
    <property type="component" value="Chromosome"/>
</dbReference>
<dbReference type="GO" id="GO:0009245">
    <property type="term" value="P:lipid A biosynthetic process"/>
    <property type="evidence" value="ECO:0007669"/>
    <property type="project" value="UniProtKB-UniRule"/>
</dbReference>
<comment type="function">
    <text evidence="7 8">Involved in unsaturated fatty acids biosynthesis. Catalyzes the dehydration of short chain beta-hydroxyacyl-ACPs and long chain saturated and unsaturated beta-hydroxyacyl-ACPs.</text>
</comment>
<sequence length="145" mass="16207">MERMAILFEEIKKILPHRYPFLLIDRVLEVEADKKIKAIKNVTGNEPFFQGHFPHHAVMPGVLIVEAMAQAGAICLLVEREVKGTLVFAGIEKAKFRKPVVPGDTITFEVEVLNLKKRFCKLHGKAFVDGTMVAEATFSSALAEM</sequence>
<comment type="catalytic activity">
    <reaction evidence="8">
        <text>a (3R)-hydroxyacyl-[ACP] = a (2E)-enoyl-[ACP] + H2O</text>
        <dbReference type="Rhea" id="RHEA:13097"/>
        <dbReference type="Rhea" id="RHEA-COMP:9925"/>
        <dbReference type="Rhea" id="RHEA-COMP:9945"/>
        <dbReference type="ChEBI" id="CHEBI:15377"/>
        <dbReference type="ChEBI" id="CHEBI:78784"/>
        <dbReference type="ChEBI" id="CHEBI:78827"/>
        <dbReference type="EC" id="4.2.1.59"/>
    </reaction>
</comment>
<dbReference type="GO" id="GO:0019171">
    <property type="term" value="F:(3R)-hydroxyacyl-[acyl-carrier-protein] dehydratase activity"/>
    <property type="evidence" value="ECO:0007669"/>
    <property type="project" value="UniProtKB-EC"/>
</dbReference>
<evidence type="ECO:0000256" key="2">
    <source>
        <dbReference type="ARBA" id="ARBA00022490"/>
    </source>
</evidence>